<dbReference type="Gene3D" id="3.40.50.410">
    <property type="entry name" value="von Willebrand factor, type A domain"/>
    <property type="match status" value="1"/>
</dbReference>
<evidence type="ECO:0000256" key="1">
    <source>
        <dbReference type="ARBA" id="ARBA00005574"/>
    </source>
</evidence>
<dbReference type="PROSITE" id="PS50234">
    <property type="entry name" value="VWFA"/>
    <property type="match status" value="1"/>
</dbReference>
<dbReference type="GO" id="GO:0008540">
    <property type="term" value="C:proteasome regulatory particle, base subcomplex"/>
    <property type="evidence" value="ECO:0007669"/>
    <property type="project" value="TreeGrafter"/>
</dbReference>
<evidence type="ECO:0000313" key="6">
    <source>
        <dbReference type="RefSeq" id="XP_033460452.1"/>
    </source>
</evidence>
<dbReference type="InterPro" id="IPR003903">
    <property type="entry name" value="UIM_dom"/>
</dbReference>
<dbReference type="CDD" id="cd01452">
    <property type="entry name" value="VWA_26S_proteasome_subunit"/>
    <property type="match status" value="1"/>
</dbReference>
<dbReference type="SMART" id="SM00327">
    <property type="entry name" value="VWA"/>
    <property type="match status" value="1"/>
</dbReference>
<gene>
    <name evidence="6" type="ORF">K489DRAFT_379411</name>
</gene>
<dbReference type="SUPFAM" id="SSF53300">
    <property type="entry name" value="vWA-like"/>
    <property type="match status" value="1"/>
</dbReference>
<name>A0A6J3M5T3_9PEZI</name>
<evidence type="ECO:0000256" key="2">
    <source>
        <dbReference type="ARBA" id="ARBA00022942"/>
    </source>
</evidence>
<reference evidence="6" key="2">
    <citation type="submission" date="2020-04" db="EMBL/GenBank/DDBJ databases">
        <authorList>
            <consortium name="NCBI Genome Project"/>
        </authorList>
    </citation>
    <scope>NUCLEOTIDE SEQUENCE</scope>
    <source>
        <strain evidence="6">CBS 342.82</strain>
    </source>
</reference>
<feature type="region of interest" description="Disordered" evidence="3">
    <location>
        <begin position="196"/>
        <end position="216"/>
    </location>
</feature>
<keyword evidence="2" id="KW-0647">Proteasome</keyword>
<evidence type="ECO:0000256" key="3">
    <source>
        <dbReference type="SAM" id="MobiDB-lite"/>
    </source>
</evidence>
<dbReference type="InterPro" id="IPR027040">
    <property type="entry name" value="PSMD4"/>
</dbReference>
<reference evidence="6" key="3">
    <citation type="submission" date="2025-08" db="UniProtKB">
        <authorList>
            <consortium name="RefSeq"/>
        </authorList>
    </citation>
    <scope>IDENTIFICATION</scope>
    <source>
        <strain evidence="6">CBS 342.82</strain>
    </source>
</reference>
<proteinExistence type="inferred from homology"/>
<comment type="similarity">
    <text evidence="1">Belongs to the proteasome subunit S5A family.</text>
</comment>
<evidence type="ECO:0000259" key="4">
    <source>
        <dbReference type="PROSITE" id="PS50234"/>
    </source>
</evidence>
<feature type="compositionally biased region" description="Basic and acidic residues" evidence="3">
    <location>
        <begin position="238"/>
        <end position="271"/>
    </location>
</feature>
<feature type="compositionally biased region" description="Polar residues" evidence="3">
    <location>
        <begin position="273"/>
        <end position="282"/>
    </location>
</feature>
<dbReference type="FunFam" id="1.10.287.3990:FF:000001">
    <property type="entry name" value="26S proteasome regulatory subunit S5A"/>
    <property type="match status" value="1"/>
</dbReference>
<dbReference type="GO" id="GO:0005634">
    <property type="term" value="C:nucleus"/>
    <property type="evidence" value="ECO:0007669"/>
    <property type="project" value="TreeGrafter"/>
</dbReference>
<dbReference type="Proteomes" id="UP000504637">
    <property type="component" value="Unplaced"/>
</dbReference>
<dbReference type="FunFam" id="3.40.50.410:FF:000005">
    <property type="entry name" value="26S proteasome non-ATPase regulatory subunit 4"/>
    <property type="match status" value="1"/>
</dbReference>
<dbReference type="InterPro" id="IPR002035">
    <property type="entry name" value="VWF_A"/>
</dbReference>
<dbReference type="OrthoDB" id="1731724at2759"/>
<accession>A0A6J3M5T3</accession>
<dbReference type="GO" id="GO:0036435">
    <property type="term" value="F:K48-linked polyubiquitin modification-dependent protein binding"/>
    <property type="evidence" value="ECO:0007669"/>
    <property type="project" value="UniProtKB-ARBA"/>
</dbReference>
<keyword evidence="5" id="KW-1185">Reference proteome</keyword>
<sequence length="301" mass="32251">MGLEATMIVVDNSESSRNGDYVPSRWEAQVDAVNFIFQTKTQANPESSVGLMSMGGSGPEVLTTLTTNQGKLIDGLHRTKVKGQSHLYTGIMIAALALKHRQNKSQRQRIIVFTCSPITDSTSTLKKLAKRMKKNNTSIDIIAFGDLTDDNLEKLRAFNEEVKSNEGSHLEIIQPGPNLLSDAIIASPILEGEGGAAAAARSGGGGGGSGEGAGAEAFEFGVDPNIDPELALVLRMSAEEEKERQEREKRAREAAEGKTDLEPVPEGKEESQPLLNSAGEPSSSKKQDKKRGGDDDKMDDA</sequence>
<dbReference type="PANTHER" id="PTHR10223">
    <property type="entry name" value="26S PROTEASOME NON-ATPASE REGULATORY SUBUNIT 4"/>
    <property type="match status" value="1"/>
</dbReference>
<reference evidence="6" key="1">
    <citation type="submission" date="2020-01" db="EMBL/GenBank/DDBJ databases">
        <authorList>
            <consortium name="DOE Joint Genome Institute"/>
            <person name="Haridas S."/>
            <person name="Albert R."/>
            <person name="Binder M."/>
            <person name="Bloem J."/>
            <person name="Labutti K."/>
            <person name="Salamov A."/>
            <person name="Andreopoulos B."/>
            <person name="Baker S.E."/>
            <person name="Barry K."/>
            <person name="Bills G."/>
            <person name="Bluhm B.H."/>
            <person name="Cannon C."/>
            <person name="Castanera R."/>
            <person name="Culley D.E."/>
            <person name="Daum C."/>
            <person name="Ezra D."/>
            <person name="Gonzalez J.B."/>
            <person name="Henrissat B."/>
            <person name="Kuo A."/>
            <person name="Liang C."/>
            <person name="Lipzen A."/>
            <person name="Lutzoni F."/>
            <person name="Magnuson J."/>
            <person name="Mondo S."/>
            <person name="Nolan M."/>
            <person name="Ohm R."/>
            <person name="Pangilinan J."/>
            <person name="Park H.-J."/>
            <person name="Ramirez L."/>
            <person name="Alfaro M."/>
            <person name="Sun H."/>
            <person name="Tritt A."/>
            <person name="Yoshinaga Y."/>
            <person name="Zwiers L.-H."/>
            <person name="Turgeon B.G."/>
            <person name="Goodwin S.B."/>
            <person name="Spatafora J.W."/>
            <person name="Crous P.W."/>
            <person name="Grigoriev I.V."/>
        </authorList>
    </citation>
    <scope>NUCLEOTIDE SEQUENCE</scope>
    <source>
        <strain evidence="6">CBS 342.82</strain>
    </source>
</reference>
<dbReference type="RefSeq" id="XP_033460452.1">
    <property type="nucleotide sequence ID" value="XM_033604639.1"/>
</dbReference>
<dbReference type="Pfam" id="PF13519">
    <property type="entry name" value="VWA_2"/>
    <property type="match status" value="1"/>
</dbReference>
<dbReference type="GO" id="GO:0005829">
    <property type="term" value="C:cytosol"/>
    <property type="evidence" value="ECO:0007669"/>
    <property type="project" value="TreeGrafter"/>
</dbReference>
<feature type="compositionally biased region" description="Basic and acidic residues" evidence="3">
    <location>
        <begin position="283"/>
        <end position="301"/>
    </location>
</feature>
<dbReference type="PANTHER" id="PTHR10223:SF0">
    <property type="entry name" value="26S PROTEASOME NON-ATPASE REGULATORY SUBUNIT 4"/>
    <property type="match status" value="1"/>
</dbReference>
<dbReference type="AlphaFoldDB" id="A0A6J3M5T3"/>
<dbReference type="GO" id="GO:0043161">
    <property type="term" value="P:proteasome-mediated ubiquitin-dependent protein catabolic process"/>
    <property type="evidence" value="ECO:0007669"/>
    <property type="project" value="TreeGrafter"/>
</dbReference>
<feature type="domain" description="VWFA" evidence="4">
    <location>
        <begin position="5"/>
        <end position="189"/>
    </location>
</feature>
<dbReference type="Gene3D" id="1.10.287.3990">
    <property type="match status" value="1"/>
</dbReference>
<feature type="compositionally biased region" description="Gly residues" evidence="3">
    <location>
        <begin position="202"/>
        <end position="213"/>
    </location>
</feature>
<protein>
    <recommendedName>
        <fullName evidence="4">VWFA domain-containing protein</fullName>
    </recommendedName>
</protein>
<dbReference type="InterPro" id="IPR036465">
    <property type="entry name" value="vWFA_dom_sf"/>
</dbReference>
<organism evidence="6">
    <name type="scientific">Dissoconium aciculare CBS 342.82</name>
    <dbReference type="NCBI Taxonomy" id="1314786"/>
    <lineage>
        <taxon>Eukaryota</taxon>
        <taxon>Fungi</taxon>
        <taxon>Dikarya</taxon>
        <taxon>Ascomycota</taxon>
        <taxon>Pezizomycotina</taxon>
        <taxon>Dothideomycetes</taxon>
        <taxon>Dothideomycetidae</taxon>
        <taxon>Mycosphaerellales</taxon>
        <taxon>Dissoconiaceae</taxon>
        <taxon>Dissoconium</taxon>
    </lineage>
</organism>
<feature type="region of interest" description="Disordered" evidence="3">
    <location>
        <begin position="238"/>
        <end position="301"/>
    </location>
</feature>
<dbReference type="PROSITE" id="PS50330">
    <property type="entry name" value="UIM"/>
    <property type="match status" value="1"/>
</dbReference>
<dbReference type="GeneID" id="54362439"/>
<evidence type="ECO:0000313" key="5">
    <source>
        <dbReference type="Proteomes" id="UP000504637"/>
    </source>
</evidence>